<dbReference type="PROSITE" id="PS51278">
    <property type="entry name" value="GATASE_TYPE_2"/>
    <property type="match status" value="1"/>
</dbReference>
<organism evidence="12">
    <name type="scientific">Candidatus Atribacter allofermentans</name>
    <dbReference type="NCBI Taxonomy" id="1852833"/>
    <lineage>
        <taxon>Bacteria</taxon>
        <taxon>Pseudomonadati</taxon>
        <taxon>Atribacterota</taxon>
        <taxon>Atribacteria</taxon>
        <taxon>Atribacterales</taxon>
        <taxon>Atribacteraceae</taxon>
        <taxon>Atribacter</taxon>
    </lineage>
</organism>
<evidence type="ECO:0000259" key="11">
    <source>
        <dbReference type="PROSITE" id="PS51278"/>
    </source>
</evidence>
<comment type="function">
    <text evidence="7">Catalyzes the formation of phosphoribosylamine from phosphoribosylpyrophosphate (PRPP) and glutamine.</text>
</comment>
<dbReference type="PIRSF" id="PIRSF000485">
    <property type="entry name" value="Amd_phspho_trans"/>
    <property type="match status" value="1"/>
</dbReference>
<evidence type="ECO:0000256" key="5">
    <source>
        <dbReference type="ARBA" id="ARBA00022755"/>
    </source>
</evidence>
<evidence type="ECO:0000313" key="12">
    <source>
        <dbReference type="EMBL" id="OQA54923.1"/>
    </source>
</evidence>
<dbReference type="GO" id="GO:0009113">
    <property type="term" value="P:purine nucleobase biosynthetic process"/>
    <property type="evidence" value="ECO:0007669"/>
    <property type="project" value="UniProtKB-UniRule"/>
</dbReference>
<keyword evidence="7 10" id="KW-0479">Metal-binding</keyword>
<feature type="domain" description="Glutamine amidotransferase type-2" evidence="11">
    <location>
        <begin position="6"/>
        <end position="224"/>
    </location>
</feature>
<feature type="active site" description="Nucleophile" evidence="7 9">
    <location>
        <position position="6"/>
    </location>
</feature>
<dbReference type="NCBIfam" id="TIGR01134">
    <property type="entry name" value="purF"/>
    <property type="match status" value="1"/>
</dbReference>
<dbReference type="Pfam" id="PF13522">
    <property type="entry name" value="GATase_6"/>
    <property type="match status" value="1"/>
</dbReference>
<evidence type="ECO:0000256" key="4">
    <source>
        <dbReference type="ARBA" id="ARBA00022679"/>
    </source>
</evidence>
<evidence type="ECO:0000256" key="9">
    <source>
        <dbReference type="PIRSR" id="PIRSR000485-1"/>
    </source>
</evidence>
<dbReference type="UniPathway" id="UPA00074">
    <property type="reaction ID" value="UER00124"/>
</dbReference>
<dbReference type="InterPro" id="IPR017932">
    <property type="entry name" value="GATase_2_dom"/>
</dbReference>
<dbReference type="PANTHER" id="PTHR11907">
    <property type="entry name" value="AMIDOPHOSPHORIBOSYLTRANSFERASE"/>
    <property type="match status" value="1"/>
</dbReference>
<keyword evidence="7 10" id="KW-0408">Iron</keyword>
<dbReference type="Gene3D" id="3.60.20.10">
    <property type="entry name" value="Glutamine Phosphoribosylpyrophosphate, subunit 1, domain 1"/>
    <property type="match status" value="1"/>
</dbReference>
<dbReference type="EMBL" id="MWBQ01000189">
    <property type="protein sequence ID" value="OQA54923.1"/>
    <property type="molecule type" value="Genomic_DNA"/>
</dbReference>
<dbReference type="SUPFAM" id="SSF56235">
    <property type="entry name" value="N-terminal nucleophile aminohydrolases (Ntn hydrolases)"/>
    <property type="match status" value="1"/>
</dbReference>
<dbReference type="CDD" id="cd06223">
    <property type="entry name" value="PRTases_typeI"/>
    <property type="match status" value="1"/>
</dbReference>
<feature type="binding site" evidence="7 10">
    <location>
        <position position="386"/>
    </location>
    <ligand>
        <name>[4Fe-4S] cluster</name>
        <dbReference type="ChEBI" id="CHEBI:49883"/>
    </ligand>
</feature>
<sequence>MTGEKCGIFAAYGVKNAAELIFHGLYSLQHRGQESAGMVISDQHGVREHKGMGLVSEVFQGDILKKLTGSIGLGHVRYSTTGSSSLRNIQPFIGDCRFGNVSIAHNGNLANTNSLWKKIGHQGAVLQSTMDTEMILHLIAQSSFDGFEDAVKEALWEIRGAFSLGIMSEKNIIAIRDPWGFRPLALGKLDGGYLISSESCAFDIIGAQFIREIEPGEMLIIDENGPRSVFYAHSHRKAFCIFELIYFARPDSIIFGESVYLARKKMGWVLAEREDYDADMVIPVPDSGIYAALGFSEKSKIPFELGMIRNPYVGRTFIRPGRENRNLAVKLKLNPLKSLLKGKKIIILEDSIVRGNTSRERIKTLKNAGVKEVHMRVTSPPHCHPCYYGIDFPTREELIACRMNQEEIRQFLGLNSLRYIDIDGLKKSLSKPGENFCFACFTGDYPVVPDKGLGKFILEENSSEQ</sequence>
<dbReference type="InterPro" id="IPR000836">
    <property type="entry name" value="PRTase_dom"/>
</dbReference>
<accession>A0A1V5SL06</accession>
<keyword evidence="4 7" id="KW-0808">Transferase</keyword>
<name>A0A1V5SL06_9BACT</name>
<comment type="pathway">
    <text evidence="1 7 8">Purine metabolism; IMP biosynthesis via de novo pathway; N(1)-(5-phospho-D-ribosyl)glycinamide from 5-phospho-alpha-D-ribose 1-diphosphate: step 1/2.</text>
</comment>
<dbReference type="GO" id="GO:0004044">
    <property type="term" value="F:amidophosphoribosyltransferase activity"/>
    <property type="evidence" value="ECO:0007669"/>
    <property type="project" value="UniProtKB-UniRule"/>
</dbReference>
<proteinExistence type="inferred from homology"/>
<comment type="caution">
    <text evidence="7">Lacks conserved residue(s) required for the propagation of feature annotation.</text>
</comment>
<comment type="similarity">
    <text evidence="2 7 8">In the C-terminal section; belongs to the purine/pyrimidine phosphoribosyltransferase family.</text>
</comment>
<comment type="caution">
    <text evidence="12">The sequence shown here is derived from an EMBL/GenBank/DDBJ whole genome shotgun (WGS) entry which is preliminary data.</text>
</comment>
<feature type="binding site" evidence="7 10">
    <location>
        <position position="437"/>
    </location>
    <ligand>
        <name>[4Fe-4S] cluster</name>
        <dbReference type="ChEBI" id="CHEBI:49883"/>
    </ligand>
</feature>
<dbReference type="SUPFAM" id="SSF53271">
    <property type="entry name" value="PRTase-like"/>
    <property type="match status" value="1"/>
</dbReference>
<keyword evidence="3 7" id="KW-0328">Glycosyltransferase</keyword>
<dbReference type="HAMAP" id="MF_01931">
    <property type="entry name" value="PurF"/>
    <property type="match status" value="1"/>
</dbReference>
<dbReference type="AlphaFoldDB" id="A0A1V5SL06"/>
<gene>
    <name evidence="7 12" type="primary">purF</name>
    <name evidence="12" type="ORF">BWY41_01837</name>
</gene>
<dbReference type="GO" id="GO:0006189">
    <property type="term" value="P:'de novo' IMP biosynthetic process"/>
    <property type="evidence" value="ECO:0007669"/>
    <property type="project" value="UniProtKB-UniRule"/>
</dbReference>
<feature type="binding site" evidence="7 10">
    <location>
        <position position="440"/>
    </location>
    <ligand>
        <name>[4Fe-4S] cluster</name>
        <dbReference type="ChEBI" id="CHEBI:49883"/>
    </ligand>
</feature>
<reference evidence="12" key="1">
    <citation type="submission" date="2017-02" db="EMBL/GenBank/DDBJ databases">
        <title>Delving into the versatile metabolic prowess of the omnipresent phylum Bacteroidetes.</title>
        <authorList>
            <person name="Nobu M.K."/>
            <person name="Mei R."/>
            <person name="Narihiro T."/>
            <person name="Kuroda K."/>
            <person name="Liu W.-T."/>
        </authorList>
    </citation>
    <scope>NUCLEOTIDE SEQUENCE</scope>
    <source>
        <strain evidence="12">ADurb.Bin276</strain>
    </source>
</reference>
<dbReference type="InterPro" id="IPR005854">
    <property type="entry name" value="PurF"/>
</dbReference>
<dbReference type="GO" id="GO:0046872">
    <property type="term" value="F:metal ion binding"/>
    <property type="evidence" value="ECO:0007669"/>
    <property type="project" value="UniProtKB-KW"/>
</dbReference>
<evidence type="ECO:0000256" key="8">
    <source>
        <dbReference type="PIRNR" id="PIRNR000485"/>
    </source>
</evidence>
<keyword evidence="7" id="KW-0004">4Fe-4S</keyword>
<evidence type="ECO:0000256" key="6">
    <source>
        <dbReference type="ARBA" id="ARBA00022962"/>
    </source>
</evidence>
<evidence type="ECO:0000256" key="3">
    <source>
        <dbReference type="ARBA" id="ARBA00022676"/>
    </source>
</evidence>
<keyword evidence="5 7" id="KW-0658">Purine biosynthesis</keyword>
<comment type="catalytic activity">
    <reaction evidence="7 8">
        <text>5-phospho-beta-D-ribosylamine + L-glutamate + diphosphate = 5-phospho-alpha-D-ribose 1-diphosphate + L-glutamine + H2O</text>
        <dbReference type="Rhea" id="RHEA:14905"/>
        <dbReference type="ChEBI" id="CHEBI:15377"/>
        <dbReference type="ChEBI" id="CHEBI:29985"/>
        <dbReference type="ChEBI" id="CHEBI:33019"/>
        <dbReference type="ChEBI" id="CHEBI:58017"/>
        <dbReference type="ChEBI" id="CHEBI:58359"/>
        <dbReference type="ChEBI" id="CHEBI:58681"/>
        <dbReference type="EC" id="2.4.2.14"/>
    </reaction>
</comment>
<dbReference type="InterPro" id="IPR029055">
    <property type="entry name" value="Ntn_hydrolases_N"/>
</dbReference>
<keyword evidence="6 7" id="KW-0315">Glutamine amidotransferase</keyword>
<feature type="binding site" evidence="7 10">
    <location>
        <position position="240"/>
    </location>
    <ligand>
        <name>[4Fe-4S] cluster</name>
        <dbReference type="ChEBI" id="CHEBI:49883"/>
    </ligand>
</feature>
<evidence type="ECO:0000256" key="2">
    <source>
        <dbReference type="ARBA" id="ARBA00010138"/>
    </source>
</evidence>
<dbReference type="InterPro" id="IPR029057">
    <property type="entry name" value="PRTase-like"/>
</dbReference>
<evidence type="ECO:0000256" key="1">
    <source>
        <dbReference type="ARBA" id="ARBA00005209"/>
    </source>
</evidence>
<evidence type="ECO:0000256" key="7">
    <source>
        <dbReference type="HAMAP-Rule" id="MF_01931"/>
    </source>
</evidence>
<dbReference type="Gene3D" id="3.40.50.2020">
    <property type="match status" value="1"/>
</dbReference>
<dbReference type="GO" id="GO:0051539">
    <property type="term" value="F:4 iron, 4 sulfur cluster binding"/>
    <property type="evidence" value="ECO:0007669"/>
    <property type="project" value="UniProtKB-KW"/>
</dbReference>
<evidence type="ECO:0000256" key="10">
    <source>
        <dbReference type="PIRSR" id="PIRSR000485-3"/>
    </source>
</evidence>
<dbReference type="Proteomes" id="UP000485569">
    <property type="component" value="Unassembled WGS sequence"/>
</dbReference>
<dbReference type="CDD" id="cd00715">
    <property type="entry name" value="GPATase_N"/>
    <property type="match status" value="1"/>
</dbReference>
<keyword evidence="7 10" id="KW-0411">Iron-sulfur</keyword>
<dbReference type="InterPro" id="IPR035584">
    <property type="entry name" value="PurF_N"/>
</dbReference>
<comment type="cofactor">
    <cofactor evidence="7 10">
        <name>[4Fe-4S] cluster</name>
        <dbReference type="ChEBI" id="CHEBI:49883"/>
    </cofactor>
    <text evidence="7 10">Binds 1 [4Fe-4S] cluster per subunit.</text>
</comment>
<protein>
    <recommendedName>
        <fullName evidence="7">Amidophosphoribosyltransferase</fullName>
        <shortName evidence="7">ATase</shortName>
        <ecNumber evidence="7">2.4.2.14</ecNumber>
    </recommendedName>
    <alternativeName>
        <fullName evidence="7">Glutamine phosphoribosylpyrophosphate amidotransferase</fullName>
        <shortName evidence="7">GPATase</shortName>
    </alternativeName>
</protein>
<dbReference type="EC" id="2.4.2.14" evidence="7"/>